<dbReference type="Gene3D" id="3.30.1330.60">
    <property type="entry name" value="OmpA-like domain"/>
    <property type="match status" value="1"/>
</dbReference>
<protein>
    <submittedName>
        <fullName evidence="1">Uncharacterized protein</fullName>
    </submittedName>
</protein>
<dbReference type="RefSeq" id="WP_345674793.1">
    <property type="nucleotide sequence ID" value="NZ_BAABHS010000005.1"/>
</dbReference>
<name>A0ABP9GXK9_9ACTN</name>
<dbReference type="Proteomes" id="UP001500466">
    <property type="component" value="Unassembled WGS sequence"/>
</dbReference>
<gene>
    <name evidence="1" type="ORF">GCM10023205_17870</name>
</gene>
<evidence type="ECO:0000313" key="2">
    <source>
        <dbReference type="Proteomes" id="UP001500466"/>
    </source>
</evidence>
<reference evidence="2" key="1">
    <citation type="journal article" date="2019" name="Int. J. Syst. Evol. Microbiol.">
        <title>The Global Catalogue of Microorganisms (GCM) 10K type strain sequencing project: providing services to taxonomists for standard genome sequencing and annotation.</title>
        <authorList>
            <consortium name="The Broad Institute Genomics Platform"/>
            <consortium name="The Broad Institute Genome Sequencing Center for Infectious Disease"/>
            <person name="Wu L."/>
            <person name="Ma J."/>
        </authorList>
    </citation>
    <scope>NUCLEOTIDE SEQUENCE [LARGE SCALE GENOMIC DNA]</scope>
    <source>
        <strain evidence="2">JCM 17986</strain>
    </source>
</reference>
<comment type="caution">
    <text evidence="1">The sequence shown here is derived from an EMBL/GenBank/DDBJ whole genome shotgun (WGS) entry which is preliminary data.</text>
</comment>
<accession>A0ABP9GXK9</accession>
<proteinExistence type="predicted"/>
<keyword evidence="2" id="KW-1185">Reference proteome</keyword>
<dbReference type="EMBL" id="BAABHS010000005">
    <property type="protein sequence ID" value="GAA4956211.1"/>
    <property type="molecule type" value="Genomic_DNA"/>
</dbReference>
<dbReference type="InterPro" id="IPR036737">
    <property type="entry name" value="OmpA-like_sf"/>
</dbReference>
<sequence length="168" mass="17948">MPVTLPPDLHSLIIDGFGDHDTDVGAAFDNSSEDEQQKIHEQVVAAAVGAEIIEEQGKFCAVTIIAHSDRVDNAASADEARADELDISVQRGDNAVTWLFEKIQGLLEAAGAPVPQTQDDLQSVNIFRVAAGAAHLVVTNPVSDDDRRQNRRVEFAVASFAPVPAPVL</sequence>
<organism evidence="1 2">
    <name type="scientific">Yinghuangia aomiensis</name>
    <dbReference type="NCBI Taxonomy" id="676205"/>
    <lineage>
        <taxon>Bacteria</taxon>
        <taxon>Bacillati</taxon>
        <taxon>Actinomycetota</taxon>
        <taxon>Actinomycetes</taxon>
        <taxon>Kitasatosporales</taxon>
        <taxon>Streptomycetaceae</taxon>
        <taxon>Yinghuangia</taxon>
    </lineage>
</organism>
<evidence type="ECO:0000313" key="1">
    <source>
        <dbReference type="EMBL" id="GAA4956211.1"/>
    </source>
</evidence>